<keyword evidence="5 6" id="KW-0472">Membrane</keyword>
<evidence type="ECO:0000313" key="9">
    <source>
        <dbReference type="Proteomes" id="UP001054889"/>
    </source>
</evidence>
<feature type="transmembrane region" description="Helical" evidence="6">
    <location>
        <begin position="78"/>
        <end position="98"/>
    </location>
</feature>
<evidence type="ECO:0000256" key="3">
    <source>
        <dbReference type="ARBA" id="ARBA00022970"/>
    </source>
</evidence>
<comment type="caution">
    <text evidence="8">The sequence shown here is derived from an EMBL/GenBank/DDBJ whole genome shotgun (WGS) entry which is preliminary data.</text>
</comment>
<dbReference type="GO" id="GO:0031090">
    <property type="term" value="C:organelle membrane"/>
    <property type="evidence" value="ECO:0007669"/>
    <property type="project" value="UniProtKB-ARBA"/>
</dbReference>
<accession>A0AAV5F3N5</accession>
<feature type="domain" description="Amino acid transporter transmembrane" evidence="7">
    <location>
        <begin position="50"/>
        <end position="202"/>
    </location>
</feature>
<protein>
    <recommendedName>
        <fullName evidence="7">Amino acid transporter transmembrane domain-containing protein</fullName>
    </recommendedName>
</protein>
<dbReference type="Proteomes" id="UP001054889">
    <property type="component" value="Unassembled WGS sequence"/>
</dbReference>
<feature type="transmembrane region" description="Helical" evidence="6">
    <location>
        <begin position="131"/>
        <end position="153"/>
    </location>
</feature>
<proteinExistence type="predicted"/>
<dbReference type="InterPro" id="IPR013057">
    <property type="entry name" value="AA_transpt_TM"/>
</dbReference>
<dbReference type="PANTHER" id="PTHR22950">
    <property type="entry name" value="AMINO ACID TRANSPORTER"/>
    <property type="match status" value="1"/>
</dbReference>
<dbReference type="AlphaFoldDB" id="A0AAV5F3N5"/>
<feature type="transmembrane region" description="Helical" evidence="6">
    <location>
        <begin position="251"/>
        <end position="270"/>
    </location>
</feature>
<gene>
    <name evidence="8" type="primary">gb17205</name>
    <name evidence="8" type="ORF">PR202_gb17205</name>
</gene>
<dbReference type="PANTHER" id="PTHR22950:SF643">
    <property type="entry name" value="AMINO ACID TRANSPORTER AVT6A"/>
    <property type="match status" value="1"/>
</dbReference>
<keyword evidence="9" id="KW-1185">Reference proteome</keyword>
<evidence type="ECO:0000256" key="4">
    <source>
        <dbReference type="ARBA" id="ARBA00022989"/>
    </source>
</evidence>
<comment type="subcellular location">
    <subcellularLocation>
        <location evidence="1">Membrane</location>
        <topology evidence="1">Multi-pass membrane protein</topology>
    </subcellularLocation>
</comment>
<organism evidence="8 9">
    <name type="scientific">Eleusine coracana subsp. coracana</name>
    <dbReference type="NCBI Taxonomy" id="191504"/>
    <lineage>
        <taxon>Eukaryota</taxon>
        <taxon>Viridiplantae</taxon>
        <taxon>Streptophyta</taxon>
        <taxon>Embryophyta</taxon>
        <taxon>Tracheophyta</taxon>
        <taxon>Spermatophyta</taxon>
        <taxon>Magnoliopsida</taxon>
        <taxon>Liliopsida</taxon>
        <taxon>Poales</taxon>
        <taxon>Poaceae</taxon>
        <taxon>PACMAD clade</taxon>
        <taxon>Chloridoideae</taxon>
        <taxon>Cynodonteae</taxon>
        <taxon>Eleusininae</taxon>
        <taxon>Eleusine</taxon>
    </lineage>
</organism>
<name>A0AAV5F3N5_ELECO</name>
<evidence type="ECO:0000259" key="7">
    <source>
        <dbReference type="Pfam" id="PF01490"/>
    </source>
</evidence>
<feature type="transmembrane region" description="Helical" evidence="6">
    <location>
        <begin position="52"/>
        <end position="71"/>
    </location>
</feature>
<feature type="transmembrane region" description="Helical" evidence="6">
    <location>
        <begin position="173"/>
        <end position="192"/>
    </location>
</feature>
<evidence type="ECO:0000313" key="8">
    <source>
        <dbReference type="EMBL" id="GJN29020.1"/>
    </source>
</evidence>
<feature type="transmembrane region" description="Helical" evidence="6">
    <location>
        <begin position="222"/>
        <end position="239"/>
    </location>
</feature>
<reference evidence="8" key="2">
    <citation type="submission" date="2021-12" db="EMBL/GenBank/DDBJ databases">
        <title>Resequencing data analysis of finger millet.</title>
        <authorList>
            <person name="Hatakeyama M."/>
            <person name="Aluri S."/>
            <person name="Balachadran M.T."/>
            <person name="Sivarajan S.R."/>
            <person name="Poveda L."/>
            <person name="Shimizu-Inatsugi R."/>
            <person name="Schlapbach R."/>
            <person name="Sreeman S.M."/>
            <person name="Shimizu K.K."/>
        </authorList>
    </citation>
    <scope>NUCLEOTIDE SEQUENCE</scope>
</reference>
<keyword evidence="3" id="KW-0813">Transport</keyword>
<sequence>MLFQVEDNTTLKMTMEGSNKHFLKNSEPLLLAKWDVEDRGAGTFHEFDGGSFAGAVFNLSTTIVGAGIMALPATLKVLGLVPGLVMIVLAALLTNTSIELLVRFSRAVGASSYGAVMGDSFGCWGRRLLQICIIINNIGALIVYMIIIGDVLSGTSVGGEHHYGVLEGWFGTHWWNGRFFVLLVTTLCVFAPLASFKRIVVFVVITAGISIVKLVGGQFTGATAAVCFEFIFPAAITLRDPHSIAKKWDKILAVIMIVLAVVSNVVAVYSDTYKMFHKESAPTA</sequence>
<evidence type="ECO:0000256" key="1">
    <source>
        <dbReference type="ARBA" id="ARBA00004141"/>
    </source>
</evidence>
<dbReference type="Pfam" id="PF01490">
    <property type="entry name" value="Aa_trans"/>
    <property type="match status" value="1"/>
</dbReference>
<evidence type="ECO:0000256" key="5">
    <source>
        <dbReference type="ARBA" id="ARBA00023136"/>
    </source>
</evidence>
<evidence type="ECO:0000256" key="2">
    <source>
        <dbReference type="ARBA" id="ARBA00022692"/>
    </source>
</evidence>
<reference evidence="8" key="1">
    <citation type="journal article" date="2018" name="DNA Res.">
        <title>Multiple hybrid de novo genome assembly of finger millet, an orphan allotetraploid crop.</title>
        <authorList>
            <person name="Hatakeyama M."/>
            <person name="Aluri S."/>
            <person name="Balachadran M.T."/>
            <person name="Sivarajan S.R."/>
            <person name="Patrignani A."/>
            <person name="Gruter S."/>
            <person name="Poveda L."/>
            <person name="Shimizu-Inatsugi R."/>
            <person name="Baeten J."/>
            <person name="Francoijs K.J."/>
            <person name="Nataraja K.N."/>
            <person name="Reddy Y.A.N."/>
            <person name="Phadnis S."/>
            <person name="Ravikumar R.L."/>
            <person name="Schlapbach R."/>
            <person name="Sreeman S.M."/>
            <person name="Shimizu K.K."/>
        </authorList>
    </citation>
    <scope>NUCLEOTIDE SEQUENCE</scope>
</reference>
<keyword evidence="3" id="KW-0029">Amino-acid transport</keyword>
<keyword evidence="2 6" id="KW-0812">Transmembrane</keyword>
<evidence type="ECO:0000256" key="6">
    <source>
        <dbReference type="SAM" id="Phobius"/>
    </source>
</evidence>
<dbReference type="EMBL" id="BQKI01000081">
    <property type="protein sequence ID" value="GJN29020.1"/>
    <property type="molecule type" value="Genomic_DNA"/>
</dbReference>
<keyword evidence="4 6" id="KW-1133">Transmembrane helix</keyword>
<dbReference type="GO" id="GO:0015179">
    <property type="term" value="F:L-amino acid transmembrane transporter activity"/>
    <property type="evidence" value="ECO:0007669"/>
    <property type="project" value="TreeGrafter"/>
</dbReference>